<accession>A0ABR4M1S0</accession>
<sequence>MAASWGRSSTAVRHGYESTNSRILFSRTKRGVKSKSEVAAGPGCHSDTIRESDPHAGEEAPNPARGPMRGLPLGVEPVLENCPTCQAWWNPDDQAPRPPATRRIVQVNVSRARLSATNDARWLLAVVLLLLESSEKPWLDESFSRVITCMSSELRPSFATHSDNKPSAARMGMVT</sequence>
<proteinExistence type="predicted"/>
<name>A0ABR4M1S0_9EURO</name>
<dbReference type="RefSeq" id="XP_070889732.1">
    <property type="nucleotide sequence ID" value="XM_071026202.1"/>
</dbReference>
<organism evidence="2 3">
    <name type="scientific">Aspergillus lucknowensis</name>
    <dbReference type="NCBI Taxonomy" id="176173"/>
    <lineage>
        <taxon>Eukaryota</taxon>
        <taxon>Fungi</taxon>
        <taxon>Dikarya</taxon>
        <taxon>Ascomycota</taxon>
        <taxon>Pezizomycotina</taxon>
        <taxon>Eurotiomycetes</taxon>
        <taxon>Eurotiomycetidae</taxon>
        <taxon>Eurotiales</taxon>
        <taxon>Aspergillaceae</taxon>
        <taxon>Aspergillus</taxon>
        <taxon>Aspergillus subgen. Nidulantes</taxon>
    </lineage>
</organism>
<evidence type="ECO:0000313" key="2">
    <source>
        <dbReference type="EMBL" id="KAL2870753.1"/>
    </source>
</evidence>
<feature type="compositionally biased region" description="Polar residues" evidence="1">
    <location>
        <begin position="1"/>
        <end position="23"/>
    </location>
</feature>
<gene>
    <name evidence="2" type="ORF">BJX67DRAFT_246518</name>
</gene>
<dbReference type="GeneID" id="98141274"/>
<evidence type="ECO:0000256" key="1">
    <source>
        <dbReference type="SAM" id="MobiDB-lite"/>
    </source>
</evidence>
<protein>
    <submittedName>
        <fullName evidence="2">Uncharacterized protein</fullName>
    </submittedName>
</protein>
<reference evidence="2 3" key="1">
    <citation type="submission" date="2024-07" db="EMBL/GenBank/DDBJ databases">
        <title>Section-level genome sequencing and comparative genomics of Aspergillus sections Usti and Cavernicolus.</title>
        <authorList>
            <consortium name="Lawrence Berkeley National Laboratory"/>
            <person name="Nybo J.L."/>
            <person name="Vesth T.C."/>
            <person name="Theobald S."/>
            <person name="Frisvad J.C."/>
            <person name="Larsen T.O."/>
            <person name="Kjaerboelling I."/>
            <person name="Rothschild-Mancinelli K."/>
            <person name="Lyhne E.K."/>
            <person name="Kogle M.E."/>
            <person name="Barry K."/>
            <person name="Clum A."/>
            <person name="Na H."/>
            <person name="Ledsgaard L."/>
            <person name="Lin J."/>
            <person name="Lipzen A."/>
            <person name="Kuo A."/>
            <person name="Riley R."/>
            <person name="Mondo S."/>
            <person name="Labutti K."/>
            <person name="Haridas S."/>
            <person name="Pangalinan J."/>
            <person name="Salamov A.A."/>
            <person name="Simmons B.A."/>
            <person name="Magnuson J.K."/>
            <person name="Chen J."/>
            <person name="Drula E."/>
            <person name="Henrissat B."/>
            <person name="Wiebenga A."/>
            <person name="Lubbers R.J."/>
            <person name="Gomes A.C."/>
            <person name="Macurrencykelacurrency M.R."/>
            <person name="Stajich J."/>
            <person name="Grigoriev I.V."/>
            <person name="Mortensen U.H."/>
            <person name="De Vries R.P."/>
            <person name="Baker S.E."/>
            <person name="Andersen M.R."/>
        </authorList>
    </citation>
    <scope>NUCLEOTIDE SEQUENCE [LARGE SCALE GENOMIC DNA]</scope>
    <source>
        <strain evidence="2 3">CBS 449.75</strain>
    </source>
</reference>
<feature type="compositionally biased region" description="Basic and acidic residues" evidence="1">
    <location>
        <begin position="47"/>
        <end position="58"/>
    </location>
</feature>
<keyword evidence="3" id="KW-1185">Reference proteome</keyword>
<comment type="caution">
    <text evidence="2">The sequence shown here is derived from an EMBL/GenBank/DDBJ whole genome shotgun (WGS) entry which is preliminary data.</text>
</comment>
<evidence type="ECO:0000313" key="3">
    <source>
        <dbReference type="Proteomes" id="UP001610432"/>
    </source>
</evidence>
<dbReference type="EMBL" id="JBFXLQ010000005">
    <property type="protein sequence ID" value="KAL2870753.1"/>
    <property type="molecule type" value="Genomic_DNA"/>
</dbReference>
<feature type="region of interest" description="Disordered" evidence="1">
    <location>
        <begin position="1"/>
        <end position="69"/>
    </location>
</feature>
<dbReference type="Proteomes" id="UP001610432">
    <property type="component" value="Unassembled WGS sequence"/>
</dbReference>